<evidence type="ECO:0000313" key="2">
    <source>
        <dbReference type="EMBL" id="TGY63587.1"/>
    </source>
</evidence>
<evidence type="ECO:0000313" key="3">
    <source>
        <dbReference type="Proteomes" id="UP000278164"/>
    </source>
</evidence>
<gene>
    <name evidence="1" type="primary">gldH</name>
    <name evidence="1" type="ORF">D7V78_06810</name>
    <name evidence="2" type="ORF">E5342_01010</name>
</gene>
<dbReference type="OrthoDB" id="982482at2"/>
<dbReference type="AlphaFoldDB" id="A0A3L7ZVT4"/>
<evidence type="ECO:0000313" key="1">
    <source>
        <dbReference type="EMBL" id="RLT74130.1"/>
    </source>
</evidence>
<dbReference type="Pfam" id="PF14109">
    <property type="entry name" value="GldH_lipo"/>
    <property type="match status" value="1"/>
</dbReference>
<sequence>MTNLSNRSNRPDLIKRRISQRQNLRLKKFIAVCACFLCFSCENEAVYDQYQAIQNTSWEKNKEYYFTFLIEDISVPYDLTLEVRNNNMYPYQNLWVFCSEEFPIGPLKRDTIECMLADEFGKWYGHGISLFQSSFPIRSAYYFPVKGQYTFSFRQGMRNDQLPGIQEIGLRVLPSSTNAPSGKRPNEEK</sequence>
<dbReference type="EMBL" id="SRYM01000002">
    <property type="protein sequence ID" value="TGY63587.1"/>
    <property type="molecule type" value="Genomic_DNA"/>
</dbReference>
<organism evidence="1 3">
    <name type="scientific">Parabacteroides distasonis</name>
    <dbReference type="NCBI Taxonomy" id="823"/>
    <lineage>
        <taxon>Bacteria</taxon>
        <taxon>Pseudomonadati</taxon>
        <taxon>Bacteroidota</taxon>
        <taxon>Bacteroidia</taxon>
        <taxon>Bacteroidales</taxon>
        <taxon>Tannerellaceae</taxon>
        <taxon>Parabacteroides</taxon>
    </lineage>
</organism>
<dbReference type="RefSeq" id="WP_121735565.1">
    <property type="nucleotide sequence ID" value="NZ_QXXG01000008.1"/>
</dbReference>
<comment type="caution">
    <text evidence="1">The sequence shown here is derived from an EMBL/GenBank/DDBJ whole genome shotgun (WGS) entry which is preliminary data.</text>
</comment>
<reference evidence="1 3" key="1">
    <citation type="submission" date="2018-09" db="EMBL/GenBank/DDBJ databases">
        <title>Murine metabolic-syndrome-specific gut microbial biobank.</title>
        <authorList>
            <person name="Liu C."/>
        </authorList>
    </citation>
    <scope>NUCLEOTIDE SEQUENCE [LARGE SCALE GENOMIC DNA]</scope>
    <source>
        <strain evidence="1 3">8-P5</strain>
    </source>
</reference>
<keyword evidence="1" id="KW-0449">Lipoprotein</keyword>
<protein>
    <submittedName>
        <fullName evidence="1">Gliding motility lipoprotein GldH</fullName>
    </submittedName>
</protein>
<proteinExistence type="predicted"/>
<dbReference type="Proteomes" id="UP000310032">
    <property type="component" value="Unassembled WGS sequence"/>
</dbReference>
<dbReference type="EMBL" id="RAYI01000010">
    <property type="protein sequence ID" value="RLT74130.1"/>
    <property type="molecule type" value="Genomic_DNA"/>
</dbReference>
<dbReference type="NCBIfam" id="TIGR03511">
    <property type="entry name" value="GldH_lipo"/>
    <property type="match status" value="1"/>
</dbReference>
<reference evidence="2 4" key="2">
    <citation type="submission" date="2019-04" db="EMBL/GenBank/DDBJ databases">
        <title>Microbes associate with the intestines of laboratory mice.</title>
        <authorList>
            <person name="Navarre W."/>
            <person name="Wong E."/>
            <person name="Huang K."/>
            <person name="Tropini C."/>
            <person name="Ng K."/>
            <person name="Yu B."/>
        </authorList>
    </citation>
    <scope>NUCLEOTIDE SEQUENCE [LARGE SCALE GENOMIC DNA]</scope>
    <source>
        <strain evidence="2 4">NM39_I3</strain>
    </source>
</reference>
<dbReference type="Proteomes" id="UP000278164">
    <property type="component" value="Unassembled WGS sequence"/>
</dbReference>
<dbReference type="InterPro" id="IPR020018">
    <property type="entry name" value="Motility-assoc_lipoprot_GldH"/>
</dbReference>
<name>A0A3L7ZVT4_PARDI</name>
<accession>A0A3L7ZVT4</accession>
<evidence type="ECO:0000313" key="4">
    <source>
        <dbReference type="Proteomes" id="UP000310032"/>
    </source>
</evidence>